<dbReference type="InterPro" id="IPR000259">
    <property type="entry name" value="Adhesion_dom_fimbrial"/>
</dbReference>
<dbReference type="GeneID" id="99865857"/>
<dbReference type="EMBL" id="AP024329">
    <property type="protein sequence ID" value="BCQ34189.1"/>
    <property type="molecule type" value="Genomic_DNA"/>
</dbReference>
<evidence type="ECO:0000313" key="2">
    <source>
        <dbReference type="EMBL" id="BCQ34189.1"/>
    </source>
</evidence>
<sequence length="167" mass="17806">MTRYGSAWLCLAVAFSCEGADNGYGKINISGVVVDAPCSISPGADNIQVNFGDVSASALQNGHESAAVDFSLDLLRCSTSLKNRVRVTFQGTAFPDGLFSVGQGNTTVGIAVRDRFGQQVFNNQPVAWQRINNGDNQLRFSSVLKGRAAVVSSGSFQTQVLFTVEYL</sequence>
<dbReference type="InterPro" id="IPR050263">
    <property type="entry name" value="Bact_Fimbrial_Adh_Pro"/>
</dbReference>
<organism evidence="2 3">
    <name type="scientific">Erwinia rhapontici</name>
    <name type="common">Pectobacterium rhapontici</name>
    <dbReference type="NCBI Taxonomy" id="55212"/>
    <lineage>
        <taxon>Bacteria</taxon>
        <taxon>Pseudomonadati</taxon>
        <taxon>Pseudomonadota</taxon>
        <taxon>Gammaproteobacteria</taxon>
        <taxon>Enterobacterales</taxon>
        <taxon>Erwiniaceae</taxon>
        <taxon>Erwinia</taxon>
    </lineage>
</organism>
<dbReference type="RefSeq" id="WP_133840981.1">
    <property type="nucleotide sequence ID" value="NZ_AP024329.1"/>
</dbReference>
<evidence type="ECO:0000259" key="1">
    <source>
        <dbReference type="Pfam" id="PF00419"/>
    </source>
</evidence>
<dbReference type="InterPro" id="IPR008966">
    <property type="entry name" value="Adhesion_dom_sf"/>
</dbReference>
<dbReference type="PANTHER" id="PTHR33420">
    <property type="entry name" value="FIMBRIAL SUBUNIT ELFA-RELATED"/>
    <property type="match status" value="1"/>
</dbReference>
<reference evidence="2 3" key="1">
    <citation type="submission" date="2021-01" db="EMBL/GenBank/DDBJ databases">
        <title>Complete genome sequence of Erwinia rhapontici MAFF 311153.</title>
        <authorList>
            <person name="Morohoshi T."/>
            <person name="Someya N."/>
        </authorList>
    </citation>
    <scope>NUCLEOTIDE SEQUENCE [LARGE SCALE GENOMIC DNA]</scope>
    <source>
        <strain evidence="2 3">MAFF 311153</strain>
    </source>
</reference>
<feature type="domain" description="Fimbrial-type adhesion" evidence="1">
    <location>
        <begin position="27"/>
        <end position="166"/>
    </location>
</feature>
<dbReference type="InterPro" id="IPR036937">
    <property type="entry name" value="Adhesion_dom_fimbrial_sf"/>
</dbReference>
<keyword evidence="3" id="KW-1185">Reference proteome</keyword>
<proteinExistence type="predicted"/>
<gene>
    <name evidence="2" type="primary">mrpA_2</name>
    <name evidence="2" type="ORF">ERHA53_15320</name>
</gene>
<name>A0ABM7MYF7_ERWRD</name>
<evidence type="ECO:0000313" key="3">
    <source>
        <dbReference type="Proteomes" id="UP000677515"/>
    </source>
</evidence>
<protein>
    <submittedName>
        <fullName evidence="2">Fimbrial A protein</fullName>
    </submittedName>
</protein>
<dbReference type="SUPFAM" id="SSF49401">
    <property type="entry name" value="Bacterial adhesins"/>
    <property type="match status" value="1"/>
</dbReference>
<dbReference type="PANTHER" id="PTHR33420:SF26">
    <property type="entry name" value="FIMBRIAL SUBUNIT"/>
    <property type="match status" value="1"/>
</dbReference>
<dbReference type="PROSITE" id="PS51257">
    <property type="entry name" value="PROKAR_LIPOPROTEIN"/>
    <property type="match status" value="1"/>
</dbReference>
<dbReference type="Proteomes" id="UP000677515">
    <property type="component" value="Chromosome"/>
</dbReference>
<dbReference type="Pfam" id="PF00419">
    <property type="entry name" value="Fimbrial"/>
    <property type="match status" value="1"/>
</dbReference>
<dbReference type="Gene3D" id="2.60.40.1090">
    <property type="entry name" value="Fimbrial-type adhesion domain"/>
    <property type="match status" value="1"/>
</dbReference>
<accession>A0ABM7MYF7</accession>